<organism evidence="1 2">
    <name type="scientific">Yersinia frederiksenii</name>
    <dbReference type="NCBI Taxonomy" id="29484"/>
    <lineage>
        <taxon>Bacteria</taxon>
        <taxon>Pseudomonadati</taxon>
        <taxon>Pseudomonadota</taxon>
        <taxon>Gammaproteobacteria</taxon>
        <taxon>Enterobacterales</taxon>
        <taxon>Yersiniaceae</taxon>
        <taxon>Yersinia</taxon>
    </lineage>
</organism>
<dbReference type="OrthoDB" id="6479835at2"/>
<accession>A0A380PUQ4</accession>
<reference evidence="1 2" key="1">
    <citation type="submission" date="2018-06" db="EMBL/GenBank/DDBJ databases">
        <authorList>
            <consortium name="Pathogen Informatics"/>
            <person name="Doyle S."/>
        </authorList>
    </citation>
    <scope>NUCLEOTIDE SEQUENCE [LARGE SCALE GENOMIC DNA]</scope>
    <source>
        <strain evidence="1 2">NCTC11470</strain>
    </source>
</reference>
<dbReference type="RefSeq" id="WP_115155748.1">
    <property type="nucleotide sequence ID" value="NZ_UHJA01000001.1"/>
</dbReference>
<name>A0A380PUQ4_YERFR</name>
<dbReference type="AlphaFoldDB" id="A0A380PUQ4"/>
<sequence length="66" mass="7437">MSDVTSHLTLEILALKKIVTALYCTMNPTEREKLNAMLMDKSPADGNIESPSLQLEIQDRIHKILL</sequence>
<protein>
    <submittedName>
        <fullName evidence="1">Uncharacterized protein</fullName>
    </submittedName>
</protein>
<dbReference type="EMBL" id="UHJA01000001">
    <property type="protein sequence ID" value="SUP77336.1"/>
    <property type="molecule type" value="Genomic_DNA"/>
</dbReference>
<evidence type="ECO:0000313" key="1">
    <source>
        <dbReference type="EMBL" id="SUP77336.1"/>
    </source>
</evidence>
<dbReference type="Proteomes" id="UP000254835">
    <property type="component" value="Unassembled WGS sequence"/>
</dbReference>
<proteinExistence type="predicted"/>
<gene>
    <name evidence="1" type="ORF">NCTC11470_02402</name>
</gene>
<evidence type="ECO:0000313" key="2">
    <source>
        <dbReference type="Proteomes" id="UP000254835"/>
    </source>
</evidence>